<evidence type="ECO:0000256" key="3">
    <source>
        <dbReference type="ARBA" id="ARBA00023163"/>
    </source>
</evidence>
<evidence type="ECO:0000313" key="7">
    <source>
        <dbReference type="Proteomes" id="UP001272987"/>
    </source>
</evidence>
<dbReference type="InterPro" id="IPR036390">
    <property type="entry name" value="WH_DNA-bd_sf"/>
</dbReference>
<gene>
    <name evidence="5" type="ORF">PV399_23240</name>
    <name evidence="6" type="ORF">PV666_21875</name>
</gene>
<dbReference type="GeneID" id="69805326"/>
<dbReference type="RefSeq" id="WP_059048028.1">
    <property type="nucleotide sequence ID" value="NZ_BCMK01000102.1"/>
</dbReference>
<dbReference type="Pfam" id="PF01638">
    <property type="entry name" value="HxlR"/>
    <property type="match status" value="1"/>
</dbReference>
<keyword evidence="3" id="KW-0804">Transcription</keyword>
<reference evidence="5 7" key="1">
    <citation type="journal article" date="2023" name="Microb. Genom.">
        <title>Mesoterricola silvestris gen. nov., sp. nov., Mesoterricola sediminis sp. nov., Geothrix oryzae sp. nov., Geothrix edaphica sp. nov., Geothrix rubra sp. nov., and Geothrix limicola sp. nov., six novel members of Acidobacteriota isolated from soils.</title>
        <authorList>
            <person name="Weisberg A.J."/>
            <person name="Pearce E."/>
            <person name="Kramer C.G."/>
            <person name="Chang J.H."/>
            <person name="Clarke C.R."/>
        </authorList>
    </citation>
    <scope>NUCLEOTIDE SEQUENCE</scope>
    <source>
        <strain evidence="6 7">NB05-1H</strain>
        <strain evidence="5">NRRL_B-16521</strain>
    </source>
</reference>
<dbReference type="SUPFAM" id="SSF46785">
    <property type="entry name" value="Winged helix' DNA-binding domain"/>
    <property type="match status" value="1"/>
</dbReference>
<feature type="domain" description="HTH hxlR-type" evidence="4">
    <location>
        <begin position="9"/>
        <end position="107"/>
    </location>
</feature>
<evidence type="ECO:0000259" key="4">
    <source>
        <dbReference type="PROSITE" id="PS51118"/>
    </source>
</evidence>
<dbReference type="Proteomes" id="UP001282288">
    <property type="component" value="Unassembled WGS sequence"/>
</dbReference>
<dbReference type="InterPro" id="IPR036388">
    <property type="entry name" value="WH-like_DNA-bd_sf"/>
</dbReference>
<protein>
    <submittedName>
        <fullName evidence="5">Helix-turn-helix domain-containing protein</fullName>
    </submittedName>
</protein>
<evidence type="ECO:0000313" key="5">
    <source>
        <dbReference type="EMBL" id="MDX2962603.1"/>
    </source>
</evidence>
<name>A0AAP6BDE5_9ACTN</name>
<proteinExistence type="predicted"/>
<sequence length="107" mass="12725">MSEVEDVRRQMRRVLTMISGKWKMEILWLLDQRTHRFGELRREIPQVTQHMLTKQLRELEGDGLVERKVYAEVPPRVEYTLTDKARSLKPVFESLLAWAVSQETSQN</sequence>
<dbReference type="PANTHER" id="PTHR33204:SF29">
    <property type="entry name" value="TRANSCRIPTIONAL REGULATOR"/>
    <property type="match status" value="1"/>
</dbReference>
<evidence type="ECO:0000313" key="8">
    <source>
        <dbReference type="Proteomes" id="UP001282288"/>
    </source>
</evidence>
<organism evidence="5 8">
    <name type="scientific">Streptomyces acidiscabies</name>
    <dbReference type="NCBI Taxonomy" id="42234"/>
    <lineage>
        <taxon>Bacteria</taxon>
        <taxon>Bacillati</taxon>
        <taxon>Actinomycetota</taxon>
        <taxon>Actinomycetes</taxon>
        <taxon>Kitasatosporales</taxon>
        <taxon>Streptomycetaceae</taxon>
        <taxon>Streptomyces</taxon>
    </lineage>
</organism>
<dbReference type="InterPro" id="IPR002577">
    <property type="entry name" value="HTH_HxlR"/>
</dbReference>
<keyword evidence="2" id="KW-0238">DNA-binding</keyword>
<dbReference type="GO" id="GO:0003677">
    <property type="term" value="F:DNA binding"/>
    <property type="evidence" value="ECO:0007669"/>
    <property type="project" value="UniProtKB-KW"/>
</dbReference>
<comment type="caution">
    <text evidence="5">The sequence shown here is derived from an EMBL/GenBank/DDBJ whole genome shotgun (WGS) entry which is preliminary data.</text>
</comment>
<dbReference type="EMBL" id="JARAWP010000012">
    <property type="protein sequence ID" value="MDX3020516.1"/>
    <property type="molecule type" value="Genomic_DNA"/>
</dbReference>
<evidence type="ECO:0000256" key="2">
    <source>
        <dbReference type="ARBA" id="ARBA00023125"/>
    </source>
</evidence>
<dbReference type="EMBL" id="JARAWC010000016">
    <property type="protein sequence ID" value="MDX2962603.1"/>
    <property type="molecule type" value="Genomic_DNA"/>
</dbReference>
<accession>A0AAP6BDE5</accession>
<dbReference type="AlphaFoldDB" id="A0AAP6BDE5"/>
<keyword evidence="7" id="KW-1185">Reference proteome</keyword>
<evidence type="ECO:0000313" key="6">
    <source>
        <dbReference type="EMBL" id="MDX3020516.1"/>
    </source>
</evidence>
<dbReference type="PANTHER" id="PTHR33204">
    <property type="entry name" value="TRANSCRIPTIONAL REGULATOR, MARR FAMILY"/>
    <property type="match status" value="1"/>
</dbReference>
<evidence type="ECO:0000256" key="1">
    <source>
        <dbReference type="ARBA" id="ARBA00023015"/>
    </source>
</evidence>
<dbReference type="Gene3D" id="1.10.10.10">
    <property type="entry name" value="Winged helix-like DNA-binding domain superfamily/Winged helix DNA-binding domain"/>
    <property type="match status" value="1"/>
</dbReference>
<keyword evidence="1" id="KW-0805">Transcription regulation</keyword>
<dbReference type="Proteomes" id="UP001272987">
    <property type="component" value="Unassembled WGS sequence"/>
</dbReference>
<dbReference type="PROSITE" id="PS51118">
    <property type="entry name" value="HTH_HXLR"/>
    <property type="match status" value="1"/>
</dbReference>